<evidence type="ECO:0000313" key="2">
    <source>
        <dbReference type="EMBL" id="TRM68954.1"/>
    </source>
</evidence>
<feature type="compositionally biased region" description="Polar residues" evidence="1">
    <location>
        <begin position="349"/>
        <end position="360"/>
    </location>
</feature>
<feature type="region of interest" description="Disordered" evidence="1">
    <location>
        <begin position="341"/>
        <end position="360"/>
    </location>
</feature>
<organism evidence="2 3">
    <name type="scientific">Schizophyllum amplum</name>
    <dbReference type="NCBI Taxonomy" id="97359"/>
    <lineage>
        <taxon>Eukaryota</taxon>
        <taxon>Fungi</taxon>
        <taxon>Dikarya</taxon>
        <taxon>Basidiomycota</taxon>
        <taxon>Agaricomycotina</taxon>
        <taxon>Agaricomycetes</taxon>
        <taxon>Agaricomycetidae</taxon>
        <taxon>Agaricales</taxon>
        <taxon>Schizophyllaceae</taxon>
        <taxon>Schizophyllum</taxon>
    </lineage>
</organism>
<keyword evidence="3" id="KW-1185">Reference proteome</keyword>
<accession>A0A550CVZ2</accession>
<dbReference type="Proteomes" id="UP000320762">
    <property type="component" value="Unassembled WGS sequence"/>
</dbReference>
<comment type="caution">
    <text evidence="2">The sequence shown here is derived from an EMBL/GenBank/DDBJ whole genome shotgun (WGS) entry which is preliminary data.</text>
</comment>
<dbReference type="AlphaFoldDB" id="A0A550CVZ2"/>
<dbReference type="EMBL" id="VDMD01000001">
    <property type="protein sequence ID" value="TRM68954.1"/>
    <property type="molecule type" value="Genomic_DNA"/>
</dbReference>
<name>A0A550CVZ2_9AGAR</name>
<evidence type="ECO:0000313" key="3">
    <source>
        <dbReference type="Proteomes" id="UP000320762"/>
    </source>
</evidence>
<gene>
    <name evidence="2" type="ORF">BD626DRAFT_624402</name>
</gene>
<feature type="compositionally biased region" description="Polar residues" evidence="1">
    <location>
        <begin position="400"/>
        <end position="411"/>
    </location>
</feature>
<feature type="region of interest" description="Disordered" evidence="1">
    <location>
        <begin position="400"/>
        <end position="440"/>
    </location>
</feature>
<feature type="compositionally biased region" description="Polar residues" evidence="1">
    <location>
        <begin position="421"/>
        <end position="440"/>
    </location>
</feature>
<protein>
    <submittedName>
        <fullName evidence="2">Uncharacterized protein</fullName>
    </submittedName>
</protein>
<proteinExistence type="predicted"/>
<feature type="region of interest" description="Disordered" evidence="1">
    <location>
        <begin position="89"/>
        <end position="121"/>
    </location>
</feature>
<sequence>MLNYLRGKQMPAGGLFTSLRSTLAGFVAPEAPGNAPLLSVRDEDAPRIVDATSSRPASRATIDLSPYAARAPDVEQQVCDVDFLAADADSGSTSAASRTPDSSPSASPEAGMHPLPPMASPRPLYARDLAIPGATPTALADALAAALDDSITPEACNLKARPNSPDEVSSDVVIPMAITAEVRLSALLDQVAEDCRGALEAPEVHVELLMAAASATPTIDLAVSNTAVDFDLDLDVMQIVSDIVNPKHGTNVWLPDVDEKDEPPAAVFPAPAVSPVVPVSSAAALFMVKPNINLPSSFRFSEAASNPMWSTKAALYSDDVPFAWHTTTVYTVRTHVPSVPSKLRHVHTNESPVPTNVPSMPTNMPSNVLYATGSSAPAPATAQPFTAQPLWETSSIWRLQPGETLQPTPTSEPIWPIPPSTAANKPSATGNKPSTDTSQR</sequence>
<reference evidence="2 3" key="1">
    <citation type="journal article" date="2019" name="New Phytol.">
        <title>Comparative genomics reveals unique wood-decay strategies and fruiting body development in the Schizophyllaceae.</title>
        <authorList>
            <person name="Almasi E."/>
            <person name="Sahu N."/>
            <person name="Krizsan K."/>
            <person name="Balint B."/>
            <person name="Kovacs G.M."/>
            <person name="Kiss B."/>
            <person name="Cseklye J."/>
            <person name="Drula E."/>
            <person name="Henrissat B."/>
            <person name="Nagy I."/>
            <person name="Chovatia M."/>
            <person name="Adam C."/>
            <person name="LaButti K."/>
            <person name="Lipzen A."/>
            <person name="Riley R."/>
            <person name="Grigoriev I.V."/>
            <person name="Nagy L.G."/>
        </authorList>
    </citation>
    <scope>NUCLEOTIDE SEQUENCE [LARGE SCALE GENOMIC DNA]</scope>
    <source>
        <strain evidence="2 3">NL-1724</strain>
    </source>
</reference>
<evidence type="ECO:0000256" key="1">
    <source>
        <dbReference type="SAM" id="MobiDB-lite"/>
    </source>
</evidence>